<evidence type="ECO:0000256" key="1">
    <source>
        <dbReference type="ARBA" id="ARBA00004141"/>
    </source>
</evidence>
<dbReference type="Pfam" id="PF12698">
    <property type="entry name" value="ABC2_membrane_3"/>
    <property type="match status" value="1"/>
</dbReference>
<organism evidence="8 9">
    <name type="scientific">Rhodococcus coprophilus</name>
    <dbReference type="NCBI Taxonomy" id="38310"/>
    <lineage>
        <taxon>Bacteria</taxon>
        <taxon>Bacillati</taxon>
        <taxon>Actinomycetota</taxon>
        <taxon>Actinomycetes</taxon>
        <taxon>Mycobacteriales</taxon>
        <taxon>Nocardiaceae</taxon>
        <taxon>Rhodococcus</taxon>
    </lineage>
</organism>
<evidence type="ECO:0000256" key="4">
    <source>
        <dbReference type="ARBA" id="ARBA00023136"/>
    </source>
</evidence>
<evidence type="ECO:0000256" key="6">
    <source>
        <dbReference type="RuleBase" id="RU361157"/>
    </source>
</evidence>
<feature type="transmembrane region" description="Helical" evidence="6">
    <location>
        <begin position="222"/>
        <end position="244"/>
    </location>
</feature>
<accession>A0A2X4UFV3</accession>
<feature type="transmembrane region" description="Helical" evidence="6">
    <location>
        <begin position="172"/>
        <end position="190"/>
    </location>
</feature>
<dbReference type="PRINTS" id="PR00164">
    <property type="entry name" value="ABC2TRNSPORT"/>
</dbReference>
<dbReference type="GO" id="GO:0046677">
    <property type="term" value="P:response to antibiotic"/>
    <property type="evidence" value="ECO:0007669"/>
    <property type="project" value="UniProtKB-KW"/>
</dbReference>
<keyword evidence="3 6" id="KW-1133">Transmembrane helix</keyword>
<name>A0A2X4UFV3_9NOCA</name>
<dbReference type="GO" id="GO:0140359">
    <property type="term" value="F:ABC-type transporter activity"/>
    <property type="evidence" value="ECO:0007669"/>
    <property type="project" value="InterPro"/>
</dbReference>
<reference evidence="8 9" key="1">
    <citation type="submission" date="2018-06" db="EMBL/GenBank/DDBJ databases">
        <authorList>
            <consortium name="Pathogen Informatics"/>
            <person name="Doyle S."/>
        </authorList>
    </citation>
    <scope>NUCLEOTIDE SEQUENCE [LARGE SCALE GENOMIC DNA]</scope>
    <source>
        <strain evidence="8 9">NCTC10994</strain>
    </source>
</reference>
<dbReference type="RefSeq" id="WP_072699377.1">
    <property type="nucleotide sequence ID" value="NZ_JAFBBL010000001.1"/>
</dbReference>
<dbReference type="PANTHER" id="PTHR43027">
    <property type="entry name" value="DOXORUBICIN RESISTANCE ABC TRANSPORTER PERMEASE PROTEIN DRRC-RELATED"/>
    <property type="match status" value="1"/>
</dbReference>
<comment type="similarity">
    <text evidence="6">Belongs to the ABC-2 integral membrane protein family.</text>
</comment>
<feature type="transmembrane region" description="Helical" evidence="6">
    <location>
        <begin position="60"/>
        <end position="79"/>
    </location>
</feature>
<dbReference type="EMBL" id="LS483468">
    <property type="protein sequence ID" value="SQI38767.1"/>
    <property type="molecule type" value="Genomic_DNA"/>
</dbReference>
<comment type="subcellular location">
    <subcellularLocation>
        <location evidence="6">Cell membrane</location>
        <topology evidence="6">Multi-pass membrane protein</topology>
    </subcellularLocation>
    <subcellularLocation>
        <location evidence="1">Membrane</location>
        <topology evidence="1">Multi-pass membrane protein</topology>
    </subcellularLocation>
</comment>
<feature type="domain" description="ABC transmembrane type-2" evidence="7">
    <location>
        <begin position="20"/>
        <end position="247"/>
    </location>
</feature>
<evidence type="ECO:0000256" key="5">
    <source>
        <dbReference type="ARBA" id="ARBA00023251"/>
    </source>
</evidence>
<keyword evidence="6" id="KW-1003">Cell membrane</keyword>
<dbReference type="PANTHER" id="PTHR43027:SF2">
    <property type="entry name" value="TRANSPORT PERMEASE PROTEIN"/>
    <property type="match status" value="1"/>
</dbReference>
<keyword evidence="5" id="KW-0046">Antibiotic resistance</keyword>
<protein>
    <recommendedName>
        <fullName evidence="6">Transport permease protein</fullName>
    </recommendedName>
</protein>
<dbReference type="PIRSF" id="PIRSF006648">
    <property type="entry name" value="DrrB"/>
    <property type="match status" value="1"/>
</dbReference>
<evidence type="ECO:0000313" key="8">
    <source>
        <dbReference type="EMBL" id="SQI38767.1"/>
    </source>
</evidence>
<keyword evidence="4 6" id="KW-0472">Membrane</keyword>
<dbReference type="GO" id="GO:0043190">
    <property type="term" value="C:ATP-binding cassette (ABC) transporter complex"/>
    <property type="evidence" value="ECO:0007669"/>
    <property type="project" value="InterPro"/>
</dbReference>
<feature type="transmembrane region" description="Helical" evidence="6">
    <location>
        <begin position="20"/>
        <end position="40"/>
    </location>
</feature>
<evidence type="ECO:0000256" key="2">
    <source>
        <dbReference type="ARBA" id="ARBA00022692"/>
    </source>
</evidence>
<keyword evidence="2 6" id="KW-0812">Transmembrane</keyword>
<feature type="transmembrane region" description="Helical" evidence="6">
    <location>
        <begin position="135"/>
        <end position="160"/>
    </location>
</feature>
<dbReference type="PROSITE" id="PS51012">
    <property type="entry name" value="ABC_TM2"/>
    <property type="match status" value="1"/>
</dbReference>
<keyword evidence="6" id="KW-0813">Transport</keyword>
<dbReference type="InterPro" id="IPR000412">
    <property type="entry name" value="ABC_2_transport"/>
</dbReference>
<dbReference type="AlphaFoldDB" id="A0A2X4UFV3"/>
<evidence type="ECO:0000256" key="3">
    <source>
        <dbReference type="ARBA" id="ARBA00022989"/>
    </source>
</evidence>
<dbReference type="STRING" id="1219011.GCA_001895045_01399"/>
<evidence type="ECO:0000313" key="9">
    <source>
        <dbReference type="Proteomes" id="UP000249091"/>
    </source>
</evidence>
<gene>
    <name evidence="8" type="ORF">NCTC10994_04009</name>
</gene>
<feature type="transmembrane region" description="Helical" evidence="6">
    <location>
        <begin position="100"/>
        <end position="129"/>
    </location>
</feature>
<proteinExistence type="inferred from homology"/>
<dbReference type="InterPro" id="IPR047817">
    <property type="entry name" value="ABC2_TM_bact-type"/>
</dbReference>
<dbReference type="Proteomes" id="UP000249091">
    <property type="component" value="Chromosome 1"/>
</dbReference>
<dbReference type="KEGG" id="rcr:NCTC10994_04009"/>
<dbReference type="InterPro" id="IPR013525">
    <property type="entry name" value="ABC2_TM"/>
</dbReference>
<dbReference type="InterPro" id="IPR052902">
    <property type="entry name" value="ABC-2_transporter"/>
</dbReference>
<keyword evidence="9" id="KW-1185">Reference proteome</keyword>
<evidence type="ECO:0000259" key="7">
    <source>
        <dbReference type="PROSITE" id="PS51012"/>
    </source>
</evidence>
<sequence length="249" mass="26331">MRTYRTLILTLARSTLREPVGFFFTLIFAPMLMVILGLIFGNDPSPEFGGRGFVAATLPAYASLVVAIMGVLTLPVSQLQLRESGALLRLRATPLRPQSYVAADLTVNFLIGLTGIAFALMVGILGFGVRPEGNLVSVLAAAALGLVAFLALGYTLAAIYPSAAAATGIGNGLMILLMMTSGAFVPLAVLPEGVQRVTEFSPIRHLVDLMQGLWNGDPWSNYGLATAVLVGMIVIFGTMGARLFKWNAA</sequence>